<gene>
    <name evidence="1" type="ORF">F3S47_16595</name>
</gene>
<proteinExistence type="predicted"/>
<dbReference type="RefSeq" id="WP_150446414.1">
    <property type="nucleotide sequence ID" value="NZ_VYQE01000005.1"/>
</dbReference>
<dbReference type="PANTHER" id="PTHR43739">
    <property type="entry name" value="XYLOGLUCANASE (EUROFUNG)"/>
    <property type="match status" value="1"/>
</dbReference>
<accession>A0A5J5GEF5</accession>
<dbReference type="GO" id="GO:0010411">
    <property type="term" value="P:xyloglucan metabolic process"/>
    <property type="evidence" value="ECO:0007669"/>
    <property type="project" value="TreeGrafter"/>
</dbReference>
<reference evidence="1 2" key="1">
    <citation type="submission" date="2019-09" db="EMBL/GenBank/DDBJ databases">
        <authorList>
            <person name="Park J.-S."/>
            <person name="Choi H.-J."/>
        </authorList>
    </citation>
    <scope>NUCLEOTIDE SEQUENCE [LARGE SCALE GENOMIC DNA]</scope>
    <source>
        <strain evidence="1 2">176SS1-4</strain>
    </source>
</reference>
<dbReference type="EMBL" id="VYQE01000005">
    <property type="protein sequence ID" value="KAA9006162.1"/>
    <property type="molecule type" value="Genomic_DNA"/>
</dbReference>
<dbReference type="InterPro" id="IPR052025">
    <property type="entry name" value="Xyloglucanase_GH74"/>
</dbReference>
<dbReference type="InterPro" id="IPR002860">
    <property type="entry name" value="BNR_rpt"/>
</dbReference>
<protein>
    <submittedName>
        <fullName evidence="1">Exo-alpha-sialidase</fullName>
    </submittedName>
</protein>
<dbReference type="Proteomes" id="UP000326554">
    <property type="component" value="Unassembled WGS sequence"/>
</dbReference>
<evidence type="ECO:0000313" key="2">
    <source>
        <dbReference type="Proteomes" id="UP000326554"/>
    </source>
</evidence>
<sequence length="357" mass="39038">MARVDLLLGTSKGAFIIEGDEDRENWTIRGPFCDAWPINHMTYDPESGAIYAAGGFGAFLGVDVWKTEDHGESWTRSGEGLAYDDDTAIDQVWSLGAGHGAIYAGVKPAGLFRSTDHGQTWSHVRGLSEHPTRPDWPPGGAGLTLHHILTDPESADRLWVGISSAGTFYSEDGGETWSTRNKGVKVLDWDTGEYTYPEFGNCVHGLSLGPSGTMYQQGHNGMFVSRDHGAEWTAIDDGLPSTFGFPVVAHPRAPDTAWFFPMNGDIKGRHCPDGKAAVWRTRDGGQTWEDLREGLPQEHCYFTVLRQAMATDGLEDIGLYFGTNSGSLYASRDGGDRWSCVARDLPLIYSVEAMRVA</sequence>
<dbReference type="InterPro" id="IPR015943">
    <property type="entry name" value="WD40/YVTN_repeat-like_dom_sf"/>
</dbReference>
<name>A0A5J5GEF5_9RHOB</name>
<dbReference type="CDD" id="cd15482">
    <property type="entry name" value="Sialidase_non-viral"/>
    <property type="match status" value="1"/>
</dbReference>
<comment type="caution">
    <text evidence="1">The sequence shown here is derived from an EMBL/GenBank/DDBJ whole genome shotgun (WGS) entry which is preliminary data.</text>
</comment>
<organism evidence="1 2">
    <name type="scientific">Histidinibacterium aquaticum</name>
    <dbReference type="NCBI Taxonomy" id="2613962"/>
    <lineage>
        <taxon>Bacteria</taxon>
        <taxon>Pseudomonadati</taxon>
        <taxon>Pseudomonadota</taxon>
        <taxon>Alphaproteobacteria</taxon>
        <taxon>Rhodobacterales</taxon>
        <taxon>Paracoccaceae</taxon>
        <taxon>Histidinibacterium</taxon>
    </lineage>
</organism>
<dbReference type="SUPFAM" id="SSF110296">
    <property type="entry name" value="Oligoxyloglucan reducing end-specific cellobiohydrolase"/>
    <property type="match status" value="1"/>
</dbReference>
<dbReference type="Gene3D" id="2.130.10.10">
    <property type="entry name" value="YVTN repeat-like/Quinoprotein amine dehydrogenase"/>
    <property type="match status" value="1"/>
</dbReference>
<dbReference type="PANTHER" id="PTHR43739:SF5">
    <property type="entry name" value="EXO-ALPHA-SIALIDASE"/>
    <property type="match status" value="1"/>
</dbReference>
<dbReference type="Pfam" id="PF02012">
    <property type="entry name" value="BNR"/>
    <property type="match status" value="2"/>
</dbReference>
<dbReference type="AlphaFoldDB" id="A0A5J5GEF5"/>
<evidence type="ECO:0000313" key="1">
    <source>
        <dbReference type="EMBL" id="KAA9006162.1"/>
    </source>
</evidence>
<keyword evidence="2" id="KW-1185">Reference proteome</keyword>